<evidence type="ECO:0000313" key="2">
    <source>
        <dbReference type="EMBL" id="KKL05922.1"/>
    </source>
</evidence>
<protein>
    <submittedName>
        <fullName evidence="2">Uncharacterized protein</fullName>
    </submittedName>
</protein>
<feature type="coiled-coil region" evidence="1">
    <location>
        <begin position="21"/>
        <end position="48"/>
    </location>
</feature>
<proteinExistence type="predicted"/>
<comment type="caution">
    <text evidence="2">The sequence shown here is derived from an EMBL/GenBank/DDBJ whole genome shotgun (WGS) entry which is preliminary data.</text>
</comment>
<keyword evidence="1" id="KW-0175">Coiled coil</keyword>
<name>A0A0F9AWE6_9ZZZZ</name>
<gene>
    <name evidence="2" type="ORF">LCGC14_2601240</name>
</gene>
<sequence length="71" mass="8233">WHLQGNQRREVMPDTCVGMTTKTLREEIDRLVTEIQAIQTRINELAAKLMVTTKEEMKHEALRTKTTQGHS</sequence>
<evidence type="ECO:0000256" key="1">
    <source>
        <dbReference type="SAM" id="Coils"/>
    </source>
</evidence>
<reference evidence="2" key="1">
    <citation type="journal article" date="2015" name="Nature">
        <title>Complex archaea that bridge the gap between prokaryotes and eukaryotes.</title>
        <authorList>
            <person name="Spang A."/>
            <person name="Saw J.H."/>
            <person name="Jorgensen S.L."/>
            <person name="Zaremba-Niedzwiedzka K."/>
            <person name="Martijn J."/>
            <person name="Lind A.E."/>
            <person name="van Eijk R."/>
            <person name="Schleper C."/>
            <person name="Guy L."/>
            <person name="Ettema T.J."/>
        </authorList>
    </citation>
    <scope>NUCLEOTIDE SEQUENCE</scope>
</reference>
<accession>A0A0F9AWE6</accession>
<dbReference type="AlphaFoldDB" id="A0A0F9AWE6"/>
<organism evidence="2">
    <name type="scientific">marine sediment metagenome</name>
    <dbReference type="NCBI Taxonomy" id="412755"/>
    <lineage>
        <taxon>unclassified sequences</taxon>
        <taxon>metagenomes</taxon>
        <taxon>ecological metagenomes</taxon>
    </lineage>
</organism>
<feature type="non-terminal residue" evidence="2">
    <location>
        <position position="1"/>
    </location>
</feature>
<dbReference type="EMBL" id="LAZR01043924">
    <property type="protein sequence ID" value="KKL05922.1"/>
    <property type="molecule type" value="Genomic_DNA"/>
</dbReference>